<dbReference type="EMBL" id="FNQE01000011">
    <property type="protein sequence ID" value="SDY91865.1"/>
    <property type="molecule type" value="Genomic_DNA"/>
</dbReference>
<dbReference type="GO" id="GO:0007165">
    <property type="term" value="P:signal transduction"/>
    <property type="evidence" value="ECO:0007669"/>
    <property type="project" value="UniProtKB-KW"/>
</dbReference>
<dbReference type="SUPFAM" id="SSF103190">
    <property type="entry name" value="Sensory domain-like"/>
    <property type="match status" value="1"/>
</dbReference>
<dbReference type="Pfam" id="PF00015">
    <property type="entry name" value="MCPsignal"/>
    <property type="match status" value="1"/>
</dbReference>
<reference evidence="5" key="1">
    <citation type="submission" date="2016-10" db="EMBL/GenBank/DDBJ databases">
        <authorList>
            <person name="Varghese N."/>
            <person name="Submissions S."/>
        </authorList>
    </citation>
    <scope>NUCLEOTIDE SEQUENCE [LARGE SCALE GENOMIC DNA]</scope>
    <source>
        <strain evidence="5">DSM 21650</strain>
    </source>
</reference>
<dbReference type="PROSITE" id="PS50111">
    <property type="entry name" value="CHEMOTAXIS_TRANSDUC_2"/>
    <property type="match status" value="1"/>
</dbReference>
<dbReference type="Gene3D" id="1.10.287.950">
    <property type="entry name" value="Methyl-accepting chemotaxis protein"/>
    <property type="match status" value="1"/>
</dbReference>
<evidence type="ECO:0000256" key="1">
    <source>
        <dbReference type="ARBA" id="ARBA00023224"/>
    </source>
</evidence>
<dbReference type="SUPFAM" id="SSF58104">
    <property type="entry name" value="Methyl-accepting chemotaxis protein (MCP) signaling domain"/>
    <property type="match status" value="1"/>
</dbReference>
<dbReference type="AlphaFoldDB" id="A0A1H3NTT4"/>
<dbReference type="STRING" id="415015.SAMN05660462_01235"/>
<accession>A0A1H3NTT4</accession>
<dbReference type="InterPro" id="IPR029151">
    <property type="entry name" value="Sensor-like_sf"/>
</dbReference>
<dbReference type="RefSeq" id="WP_176967887.1">
    <property type="nucleotide sequence ID" value="NZ_FNQE01000011.1"/>
</dbReference>
<proteinExistence type="predicted"/>
<evidence type="ECO:0000259" key="3">
    <source>
        <dbReference type="PROSITE" id="PS50111"/>
    </source>
</evidence>
<dbReference type="InterPro" id="IPR004089">
    <property type="entry name" value="MCPsignal_dom"/>
</dbReference>
<dbReference type="Proteomes" id="UP000198625">
    <property type="component" value="Unassembled WGS sequence"/>
</dbReference>
<protein>
    <submittedName>
        <fullName evidence="4">Methyl-accepting chemotaxis protein (MCP) signalling domain-containing protein</fullName>
    </submittedName>
</protein>
<keyword evidence="1 2" id="KW-0807">Transducer</keyword>
<keyword evidence="5" id="KW-1185">Reference proteome</keyword>
<dbReference type="PANTHER" id="PTHR32089:SF112">
    <property type="entry name" value="LYSOZYME-LIKE PROTEIN-RELATED"/>
    <property type="match status" value="1"/>
</dbReference>
<sequence length="274" mass="30179">MSNILDSFVAVAPYINQLTNTDFSVSVCDLEKCLIYVPSEKQDHKIRSGSPHVKNSVSYESIISGKKVIRRVGSEVFGFPYIAIAIPLRDNNDKVIGSVVFTEAVDRQDLLLALADNLHDTMQQMVSITESISENSIKLKDVGESLSHITDESLKSVRDTENILGFITSISNKTNMLGLNAAIEAARLGKDGSGFMVVAEEIRSLANATNEYIKNADKIIGELRKSTSKITGRLDELLSISSNQIDINNYISILVKDINERAEKLKENAQLLSE</sequence>
<evidence type="ECO:0000256" key="2">
    <source>
        <dbReference type="PROSITE-ProRule" id="PRU00284"/>
    </source>
</evidence>
<evidence type="ECO:0000313" key="5">
    <source>
        <dbReference type="Proteomes" id="UP000198625"/>
    </source>
</evidence>
<dbReference type="PANTHER" id="PTHR32089">
    <property type="entry name" value="METHYL-ACCEPTING CHEMOTAXIS PROTEIN MCPB"/>
    <property type="match status" value="1"/>
</dbReference>
<gene>
    <name evidence="4" type="ORF">SAMN05660462_01235</name>
</gene>
<feature type="domain" description="Methyl-accepting transducer" evidence="3">
    <location>
        <begin position="155"/>
        <end position="274"/>
    </location>
</feature>
<organism evidence="4 5">
    <name type="scientific">Proteiniborus ethanoligenes</name>
    <dbReference type="NCBI Taxonomy" id="415015"/>
    <lineage>
        <taxon>Bacteria</taxon>
        <taxon>Bacillati</taxon>
        <taxon>Bacillota</taxon>
        <taxon>Clostridia</taxon>
        <taxon>Eubacteriales</taxon>
        <taxon>Proteiniborus</taxon>
    </lineage>
</organism>
<dbReference type="GO" id="GO:0016020">
    <property type="term" value="C:membrane"/>
    <property type="evidence" value="ECO:0007669"/>
    <property type="project" value="InterPro"/>
</dbReference>
<name>A0A1H3NTT4_9FIRM</name>
<evidence type="ECO:0000313" key="4">
    <source>
        <dbReference type="EMBL" id="SDY91865.1"/>
    </source>
</evidence>